<evidence type="ECO:0008006" key="3">
    <source>
        <dbReference type="Google" id="ProtNLM"/>
    </source>
</evidence>
<name>A0AAV5J3R3_9ROSI</name>
<sequence length="37" mass="4472">MDHKISPWQSTDLKHAQRKQRYDISISLMVELYNTTH</sequence>
<dbReference type="EMBL" id="BPVZ01000030">
    <property type="protein sequence ID" value="GKV09244.1"/>
    <property type="molecule type" value="Genomic_DNA"/>
</dbReference>
<reference evidence="1 2" key="1">
    <citation type="journal article" date="2021" name="Commun. Biol.">
        <title>The genome of Shorea leprosula (Dipterocarpaceae) highlights the ecological relevance of drought in aseasonal tropical rainforests.</title>
        <authorList>
            <person name="Ng K.K.S."/>
            <person name="Kobayashi M.J."/>
            <person name="Fawcett J.A."/>
            <person name="Hatakeyama M."/>
            <person name="Paape T."/>
            <person name="Ng C.H."/>
            <person name="Ang C.C."/>
            <person name="Tnah L.H."/>
            <person name="Lee C.T."/>
            <person name="Nishiyama T."/>
            <person name="Sese J."/>
            <person name="O'Brien M.J."/>
            <person name="Copetti D."/>
            <person name="Mohd Noor M.I."/>
            <person name="Ong R.C."/>
            <person name="Putra M."/>
            <person name="Sireger I.Z."/>
            <person name="Indrioko S."/>
            <person name="Kosugi Y."/>
            <person name="Izuno A."/>
            <person name="Isagi Y."/>
            <person name="Lee S.L."/>
            <person name="Shimizu K.K."/>
        </authorList>
    </citation>
    <scope>NUCLEOTIDE SEQUENCE [LARGE SCALE GENOMIC DNA]</scope>
    <source>
        <strain evidence="1">214</strain>
    </source>
</reference>
<organism evidence="1 2">
    <name type="scientific">Rubroshorea leprosula</name>
    <dbReference type="NCBI Taxonomy" id="152421"/>
    <lineage>
        <taxon>Eukaryota</taxon>
        <taxon>Viridiplantae</taxon>
        <taxon>Streptophyta</taxon>
        <taxon>Embryophyta</taxon>
        <taxon>Tracheophyta</taxon>
        <taxon>Spermatophyta</taxon>
        <taxon>Magnoliopsida</taxon>
        <taxon>eudicotyledons</taxon>
        <taxon>Gunneridae</taxon>
        <taxon>Pentapetalae</taxon>
        <taxon>rosids</taxon>
        <taxon>malvids</taxon>
        <taxon>Malvales</taxon>
        <taxon>Dipterocarpaceae</taxon>
        <taxon>Rubroshorea</taxon>
    </lineage>
</organism>
<protein>
    <recommendedName>
        <fullName evidence="3">Ribosomal protein S15</fullName>
    </recommendedName>
</protein>
<evidence type="ECO:0000313" key="1">
    <source>
        <dbReference type="EMBL" id="GKV09244.1"/>
    </source>
</evidence>
<comment type="caution">
    <text evidence="1">The sequence shown here is derived from an EMBL/GenBank/DDBJ whole genome shotgun (WGS) entry which is preliminary data.</text>
</comment>
<dbReference type="AlphaFoldDB" id="A0AAV5J3R3"/>
<evidence type="ECO:0000313" key="2">
    <source>
        <dbReference type="Proteomes" id="UP001054252"/>
    </source>
</evidence>
<accession>A0AAV5J3R3</accession>
<proteinExistence type="predicted"/>
<keyword evidence="2" id="KW-1185">Reference proteome</keyword>
<gene>
    <name evidence="1" type="ORF">SLEP1_g20772</name>
</gene>
<dbReference type="Proteomes" id="UP001054252">
    <property type="component" value="Unassembled WGS sequence"/>
</dbReference>